<feature type="domain" description="Glycosyl hydrolase family 13 catalytic" evidence="2">
    <location>
        <begin position="135"/>
        <end position="511"/>
    </location>
</feature>
<dbReference type="Gene3D" id="3.20.20.80">
    <property type="entry name" value="Glycosidases"/>
    <property type="match status" value="1"/>
</dbReference>
<keyword evidence="3" id="KW-0326">Glycosidase</keyword>
<reference evidence="3" key="2">
    <citation type="submission" date="2021-04" db="EMBL/GenBank/DDBJ databases">
        <authorList>
            <person name="Gilroy R."/>
        </authorList>
    </citation>
    <scope>NUCLEOTIDE SEQUENCE</scope>
    <source>
        <strain evidence="3">ChiW7-2402</strain>
    </source>
</reference>
<dbReference type="InterPro" id="IPR004193">
    <property type="entry name" value="Glyco_hydro_13_N"/>
</dbReference>
<dbReference type="GO" id="GO:0051060">
    <property type="term" value="F:pullulanase activity"/>
    <property type="evidence" value="ECO:0007669"/>
    <property type="project" value="UniProtKB-EC"/>
</dbReference>
<dbReference type="InterPro" id="IPR014756">
    <property type="entry name" value="Ig_E-set"/>
</dbReference>
<evidence type="ECO:0000313" key="3">
    <source>
        <dbReference type="EMBL" id="HIZ72425.1"/>
    </source>
</evidence>
<evidence type="ECO:0000259" key="2">
    <source>
        <dbReference type="SMART" id="SM00642"/>
    </source>
</evidence>
<dbReference type="EMBL" id="DXBB01000043">
    <property type="protein sequence ID" value="HIZ72425.1"/>
    <property type="molecule type" value="Genomic_DNA"/>
</dbReference>
<dbReference type="Pfam" id="PF00128">
    <property type="entry name" value="Alpha-amylase"/>
    <property type="match status" value="1"/>
</dbReference>
<protein>
    <submittedName>
        <fullName evidence="3">Type I pullulanase</fullName>
        <ecNumber evidence="3">3.2.1.41</ecNumber>
    </submittedName>
</protein>
<dbReference type="InterPro" id="IPR011840">
    <property type="entry name" value="PulA_typeI"/>
</dbReference>
<proteinExistence type="inferred from homology"/>
<dbReference type="SMART" id="SM00642">
    <property type="entry name" value="Aamy"/>
    <property type="match status" value="1"/>
</dbReference>
<dbReference type="PANTHER" id="PTHR43002">
    <property type="entry name" value="GLYCOGEN DEBRANCHING ENZYME"/>
    <property type="match status" value="1"/>
</dbReference>
<dbReference type="AlphaFoldDB" id="A0A9D2JYK5"/>
<organism evidence="3 4">
    <name type="scientific">Candidatus Gallimonas intestinavium</name>
    <dbReference type="NCBI Taxonomy" id="2838603"/>
    <lineage>
        <taxon>Bacteria</taxon>
        <taxon>Bacillati</taxon>
        <taxon>Bacillota</taxon>
        <taxon>Clostridia</taxon>
        <taxon>Candidatus Gallimonas</taxon>
    </lineage>
</organism>
<dbReference type="Pfam" id="PF02922">
    <property type="entry name" value="CBM_48"/>
    <property type="match status" value="1"/>
</dbReference>
<dbReference type="CDD" id="cd11341">
    <property type="entry name" value="AmyAc_Pullulanase_LD-like"/>
    <property type="match status" value="1"/>
</dbReference>
<dbReference type="EC" id="3.2.1.41" evidence="3"/>
<dbReference type="GO" id="GO:0005975">
    <property type="term" value="P:carbohydrate metabolic process"/>
    <property type="evidence" value="ECO:0007669"/>
    <property type="project" value="InterPro"/>
</dbReference>
<dbReference type="NCBIfam" id="TIGR02104">
    <property type="entry name" value="pulA_typeI"/>
    <property type="match status" value="1"/>
</dbReference>
<dbReference type="InterPro" id="IPR013783">
    <property type="entry name" value="Ig-like_fold"/>
</dbReference>
<sequence length="619" mass="68964">MLGAKWSPAQTDFSVFAPYAERVSVKLFESGADVSFMTAPLILGADGIWTASVEGNLDGQYYLYEVDGRVTADPYALSTNANAQRGMILDMRRTDPDGWANDAFKPKPPVIWEVHIRDFSSDPYLNAEDAGKYSAFKRGVRTPKGMSALVDYIVQLGVTYVHLLPVMDFAIPDENVGAQYNWGYDPVMYFSPEGSYSSDPNDGAVRVREFKQLVKTLHEAGLGVILDVVFNHTYSVADNPLEKCAPGYYYRHDAEGKLCNGSGCGNETASEKGMFRRLMVDSVLYWASEYHIDGFRFDLMGLHDVNTMNAIRSALDGMYPDGRGRSILMYGEPWYCSPPYGVVGADMAHVKSLSDRIAIFNGFARDGIRGRHYGGLKKGFVQGNFTALEKAMSGILGGTKGIEGEKDSVEVRSPQQQILYCACHDDYTLFDHISAVTKDGFHVERAQRMAAFMLFSGLGIPFIQAGEEFLRTKYMDGNSYRSSDAINKLDWRRREDFDDTVRYYQGLIAIRRKNKVFDDLSVAPAQVCGRLPSRRGTAVYYIGDYLYCINNTSRPLILYLNGRVWILADIRNADAAGLREADKKAAVEPYGVLLLFSPSPRAECAVSLHNKAGDRSPVW</sequence>
<dbReference type="Proteomes" id="UP000824102">
    <property type="component" value="Unassembled WGS sequence"/>
</dbReference>
<name>A0A9D2JYK5_9FIRM</name>
<dbReference type="Gene3D" id="2.60.40.10">
    <property type="entry name" value="Immunoglobulins"/>
    <property type="match status" value="1"/>
</dbReference>
<reference evidence="3" key="1">
    <citation type="journal article" date="2021" name="PeerJ">
        <title>Extensive microbial diversity within the chicken gut microbiome revealed by metagenomics and culture.</title>
        <authorList>
            <person name="Gilroy R."/>
            <person name="Ravi A."/>
            <person name="Getino M."/>
            <person name="Pursley I."/>
            <person name="Horton D.L."/>
            <person name="Alikhan N.F."/>
            <person name="Baker D."/>
            <person name="Gharbi K."/>
            <person name="Hall N."/>
            <person name="Watson M."/>
            <person name="Adriaenssens E.M."/>
            <person name="Foster-Nyarko E."/>
            <person name="Jarju S."/>
            <person name="Secka A."/>
            <person name="Antonio M."/>
            <person name="Oren A."/>
            <person name="Chaudhuri R.R."/>
            <person name="La Ragione R."/>
            <person name="Hildebrand F."/>
            <person name="Pallen M.J."/>
        </authorList>
    </citation>
    <scope>NUCLEOTIDE SEQUENCE</scope>
    <source>
        <strain evidence="3">ChiW7-2402</strain>
    </source>
</reference>
<gene>
    <name evidence="3" type="primary">pulA</name>
    <name evidence="3" type="ORF">H9964_02455</name>
</gene>
<comment type="caution">
    <text evidence="3">The sequence shown here is derived from an EMBL/GenBank/DDBJ whole genome shotgun (WGS) entry which is preliminary data.</text>
</comment>
<dbReference type="InterPro" id="IPR017853">
    <property type="entry name" value="GH"/>
</dbReference>
<evidence type="ECO:0000313" key="4">
    <source>
        <dbReference type="Proteomes" id="UP000824102"/>
    </source>
</evidence>
<accession>A0A9D2JYK5</accession>
<comment type="similarity">
    <text evidence="1">Belongs to the glycosyl hydrolase 13 family.</text>
</comment>
<keyword evidence="3" id="KW-0378">Hydrolase</keyword>
<dbReference type="InterPro" id="IPR006047">
    <property type="entry name" value="GH13_cat_dom"/>
</dbReference>
<dbReference type="CDD" id="cd02860">
    <property type="entry name" value="E_set_Pullulanase"/>
    <property type="match status" value="1"/>
</dbReference>
<dbReference type="SUPFAM" id="SSF51445">
    <property type="entry name" value="(Trans)glycosidases"/>
    <property type="match status" value="1"/>
</dbReference>
<evidence type="ECO:0000256" key="1">
    <source>
        <dbReference type="ARBA" id="ARBA00008061"/>
    </source>
</evidence>
<dbReference type="SUPFAM" id="SSF81296">
    <property type="entry name" value="E set domains"/>
    <property type="match status" value="1"/>
</dbReference>